<organism evidence="16 17">
    <name type="scientific">Zingiber officinale</name>
    <name type="common">Ginger</name>
    <name type="synonym">Amomum zingiber</name>
    <dbReference type="NCBI Taxonomy" id="94328"/>
    <lineage>
        <taxon>Eukaryota</taxon>
        <taxon>Viridiplantae</taxon>
        <taxon>Streptophyta</taxon>
        <taxon>Embryophyta</taxon>
        <taxon>Tracheophyta</taxon>
        <taxon>Spermatophyta</taxon>
        <taxon>Magnoliopsida</taxon>
        <taxon>Liliopsida</taxon>
        <taxon>Zingiberales</taxon>
        <taxon>Zingiberaceae</taxon>
        <taxon>Zingiber</taxon>
    </lineage>
</organism>
<proteinExistence type="predicted"/>
<feature type="binding site" evidence="12">
    <location>
        <position position="597"/>
    </location>
    <ligand>
        <name>ATP</name>
        <dbReference type="ChEBI" id="CHEBI:30616"/>
    </ligand>
</feature>
<keyword evidence="6 12" id="KW-0547">Nucleotide-binding</keyword>
<dbReference type="PROSITE" id="PS50011">
    <property type="entry name" value="PROTEIN_KINASE_DOM"/>
    <property type="match status" value="1"/>
</dbReference>
<evidence type="ECO:0000256" key="4">
    <source>
        <dbReference type="ARBA" id="ARBA00022692"/>
    </source>
</evidence>
<sequence length="861" mass="96675">MNRLLIYPYSRCLLLLLLLHANSKAISIWTHDLEGEEREEFIKDCQTNSTCGGIDVRYPFRLVNSTPAYCGVQGLEVSCSAAGDAIITVPHLGPCKIIKFDTYSVRIKVEGDEWARCPLQKLSSTNLTGSIYQLKSYYYYNDYSSKNYTLVKCSSEIAIDPYWITGPIPCLGNESPREWVYAADAWASMDQLPSGCVGTGIGGWIGYADRGTFGDLVQGFNQTLEMDVSLDIPEWEMCRDCHEEGKQCGFSRSRNQTDCLTRRGPDLEGEEREEFIEDCQTKSTCGGIDIRYPFRLNSSTPAYCGVQGLEVSCSAAGDAIITLPHLGPCKIIKFDTYSVRIKVEGNEWARCPLQKLSSTNLTGSIYQLEHYYGYYPYYGYYNYKLVACSSEITTDPHWISGPIPCLSDESEGQLVYAADASASMDRLPSRCVTTGIGGRIGYAGEQRFGDLVQGFIQTLQMDVYLNIPEWETCSDCHIEGKQCGFSLSRNQTACLIIAARRHGTTNIGLIVGLCISGLVVVLTYLIILYIFKASKKDQEIRIKVEQFLATYGDAKPTRYSFSDIKKITIRFKNKLGQGGYGSVYKGELPNGIPVAVKMLKSSKGQGQEFTNEVATIGRIHHINITRLLGFCSEQSTRALVYEFMPNESLEKYIFSRQDKGSNKSLSMEKLLNIAIGIARGIEYLHQGCEQRILHFDIKPHNILLDYDLNPKISDFGLAKLCSRDISIVTMTAVRGTMGYIAPEMYCRNFGTVSYKSDVYSFGMLLLEMIGGRKNHDPEIGRESEIYYPEWVYDRLVEKQDLVLAMEIEQNDGEILQKLSKVALWCIQWSPTARPTMTRVLHMLLGSSEEVHIPPKPFVSQH</sequence>
<evidence type="ECO:0000256" key="12">
    <source>
        <dbReference type="PROSITE-ProRule" id="PRU10141"/>
    </source>
</evidence>
<evidence type="ECO:0000256" key="1">
    <source>
        <dbReference type="ARBA" id="ARBA00004479"/>
    </source>
</evidence>
<protein>
    <recommendedName>
        <fullName evidence="15">Protein kinase domain-containing protein</fullName>
    </recommendedName>
</protein>
<dbReference type="PANTHER" id="PTHR27009">
    <property type="entry name" value="RUST RESISTANCE KINASE LR10-RELATED"/>
    <property type="match status" value="1"/>
</dbReference>
<dbReference type="Proteomes" id="UP000734854">
    <property type="component" value="Unassembled WGS sequence"/>
</dbReference>
<feature type="chain" id="PRO_5035159764" description="Protein kinase domain-containing protein" evidence="14">
    <location>
        <begin position="26"/>
        <end position="861"/>
    </location>
</feature>
<gene>
    <name evidence="16" type="ORF">ZIOFF_062894</name>
</gene>
<feature type="transmembrane region" description="Helical" evidence="13">
    <location>
        <begin position="507"/>
        <end position="531"/>
    </location>
</feature>
<accession>A0A8J5KJP0</accession>
<dbReference type="EMBL" id="JACMSC010000017">
    <property type="protein sequence ID" value="KAG6479428.1"/>
    <property type="molecule type" value="Genomic_DNA"/>
</dbReference>
<dbReference type="OrthoDB" id="4062651at2759"/>
<dbReference type="PROSITE" id="PS00107">
    <property type="entry name" value="PROTEIN_KINASE_ATP"/>
    <property type="match status" value="1"/>
</dbReference>
<dbReference type="GO" id="GO:0016020">
    <property type="term" value="C:membrane"/>
    <property type="evidence" value="ECO:0007669"/>
    <property type="project" value="UniProtKB-SubCell"/>
</dbReference>
<keyword evidence="11" id="KW-0325">Glycoprotein</keyword>
<dbReference type="InterPro" id="IPR000719">
    <property type="entry name" value="Prot_kinase_dom"/>
</dbReference>
<dbReference type="Pfam" id="PF00069">
    <property type="entry name" value="Pkinase"/>
    <property type="match status" value="1"/>
</dbReference>
<evidence type="ECO:0000313" key="16">
    <source>
        <dbReference type="EMBL" id="KAG6479428.1"/>
    </source>
</evidence>
<evidence type="ECO:0000259" key="15">
    <source>
        <dbReference type="PROSITE" id="PS50011"/>
    </source>
</evidence>
<keyword evidence="10 13" id="KW-0472">Membrane</keyword>
<keyword evidence="3" id="KW-0808">Transferase</keyword>
<name>A0A8J5KJP0_ZINOF</name>
<keyword evidence="9 13" id="KW-1133">Transmembrane helix</keyword>
<evidence type="ECO:0000256" key="10">
    <source>
        <dbReference type="ARBA" id="ARBA00023136"/>
    </source>
</evidence>
<feature type="signal peptide" evidence="14">
    <location>
        <begin position="1"/>
        <end position="25"/>
    </location>
</feature>
<keyword evidence="17" id="KW-1185">Reference proteome</keyword>
<dbReference type="FunFam" id="3.30.200.20:FF:000178">
    <property type="entry name" value="serine/threonine-protein kinase PBS1-like"/>
    <property type="match status" value="1"/>
</dbReference>
<dbReference type="SMART" id="SM00220">
    <property type="entry name" value="S_TKc"/>
    <property type="match status" value="1"/>
</dbReference>
<comment type="subcellular location">
    <subcellularLocation>
        <location evidence="1">Membrane</location>
        <topology evidence="1">Single-pass type I membrane protein</topology>
    </subcellularLocation>
</comment>
<dbReference type="InterPro" id="IPR017441">
    <property type="entry name" value="Protein_kinase_ATP_BS"/>
</dbReference>
<feature type="domain" description="Protein kinase" evidence="15">
    <location>
        <begin position="569"/>
        <end position="844"/>
    </location>
</feature>
<evidence type="ECO:0000256" key="3">
    <source>
        <dbReference type="ARBA" id="ARBA00022679"/>
    </source>
</evidence>
<dbReference type="InterPro" id="IPR025287">
    <property type="entry name" value="WAK_GUB"/>
</dbReference>
<dbReference type="InterPro" id="IPR045874">
    <property type="entry name" value="LRK10/LRL21-25-like"/>
</dbReference>
<evidence type="ECO:0000313" key="17">
    <source>
        <dbReference type="Proteomes" id="UP000734854"/>
    </source>
</evidence>
<evidence type="ECO:0000256" key="13">
    <source>
        <dbReference type="SAM" id="Phobius"/>
    </source>
</evidence>
<keyword evidence="7" id="KW-0418">Kinase</keyword>
<evidence type="ECO:0000256" key="6">
    <source>
        <dbReference type="ARBA" id="ARBA00022741"/>
    </source>
</evidence>
<keyword evidence="5 14" id="KW-0732">Signal</keyword>
<dbReference type="CDD" id="cd14066">
    <property type="entry name" value="STKc_IRAK"/>
    <property type="match status" value="1"/>
</dbReference>
<dbReference type="AlphaFoldDB" id="A0A8J5KJP0"/>
<evidence type="ECO:0000256" key="2">
    <source>
        <dbReference type="ARBA" id="ARBA00022527"/>
    </source>
</evidence>
<dbReference type="GO" id="GO:0030247">
    <property type="term" value="F:polysaccharide binding"/>
    <property type="evidence" value="ECO:0007669"/>
    <property type="project" value="InterPro"/>
</dbReference>
<comment type="caution">
    <text evidence="16">The sequence shown here is derived from an EMBL/GenBank/DDBJ whole genome shotgun (WGS) entry which is preliminary data.</text>
</comment>
<dbReference type="GO" id="GO:0005524">
    <property type="term" value="F:ATP binding"/>
    <property type="evidence" value="ECO:0007669"/>
    <property type="project" value="UniProtKB-UniRule"/>
</dbReference>
<keyword evidence="2" id="KW-0723">Serine/threonine-protein kinase</keyword>
<evidence type="ECO:0000256" key="14">
    <source>
        <dbReference type="SAM" id="SignalP"/>
    </source>
</evidence>
<dbReference type="InterPro" id="IPR008271">
    <property type="entry name" value="Ser/Thr_kinase_AS"/>
</dbReference>
<reference evidence="16 17" key="1">
    <citation type="submission" date="2020-08" db="EMBL/GenBank/DDBJ databases">
        <title>Plant Genome Project.</title>
        <authorList>
            <person name="Zhang R.-G."/>
        </authorList>
    </citation>
    <scope>NUCLEOTIDE SEQUENCE [LARGE SCALE GENOMIC DNA]</scope>
    <source>
        <tissue evidence="16">Rhizome</tissue>
    </source>
</reference>
<evidence type="ECO:0000256" key="5">
    <source>
        <dbReference type="ARBA" id="ARBA00022729"/>
    </source>
</evidence>
<dbReference type="PROSITE" id="PS00108">
    <property type="entry name" value="PROTEIN_KINASE_ST"/>
    <property type="match status" value="1"/>
</dbReference>
<dbReference type="FunFam" id="1.10.510.10:FF:000590">
    <property type="entry name" value="PR5-like receptor kinase"/>
    <property type="match status" value="1"/>
</dbReference>
<dbReference type="Pfam" id="PF13947">
    <property type="entry name" value="GUB_WAK_bind"/>
    <property type="match status" value="2"/>
</dbReference>
<evidence type="ECO:0000256" key="7">
    <source>
        <dbReference type="ARBA" id="ARBA00022777"/>
    </source>
</evidence>
<dbReference type="GO" id="GO:0004674">
    <property type="term" value="F:protein serine/threonine kinase activity"/>
    <property type="evidence" value="ECO:0007669"/>
    <property type="project" value="UniProtKB-KW"/>
</dbReference>
<evidence type="ECO:0000256" key="11">
    <source>
        <dbReference type="ARBA" id="ARBA00023180"/>
    </source>
</evidence>
<keyword evidence="4 13" id="KW-0812">Transmembrane</keyword>
<evidence type="ECO:0000256" key="9">
    <source>
        <dbReference type="ARBA" id="ARBA00022989"/>
    </source>
</evidence>
<evidence type="ECO:0000256" key="8">
    <source>
        <dbReference type="ARBA" id="ARBA00022840"/>
    </source>
</evidence>
<keyword evidence="8 12" id="KW-0067">ATP-binding</keyword>